<accession>A0ABR2YDS7</accession>
<organism evidence="2 3">
    <name type="scientific">Coccomyxa subellipsoidea</name>
    <dbReference type="NCBI Taxonomy" id="248742"/>
    <lineage>
        <taxon>Eukaryota</taxon>
        <taxon>Viridiplantae</taxon>
        <taxon>Chlorophyta</taxon>
        <taxon>core chlorophytes</taxon>
        <taxon>Trebouxiophyceae</taxon>
        <taxon>Trebouxiophyceae incertae sedis</taxon>
        <taxon>Coccomyxaceae</taxon>
        <taxon>Coccomyxa</taxon>
    </lineage>
</organism>
<dbReference type="Gene3D" id="2.30.30.390">
    <property type="entry name" value="Hemimethylated DNA-binding domain"/>
    <property type="match status" value="1"/>
</dbReference>
<comment type="caution">
    <text evidence="2">The sequence shown here is derived from an EMBL/GenBank/DDBJ whole genome shotgun (WGS) entry which is preliminary data.</text>
</comment>
<dbReference type="Proteomes" id="UP001491310">
    <property type="component" value="Unassembled WGS sequence"/>
</dbReference>
<dbReference type="Pfam" id="PF08755">
    <property type="entry name" value="YccV-like"/>
    <property type="match status" value="1"/>
</dbReference>
<dbReference type="Pfam" id="PF13369">
    <property type="entry name" value="Transglut_core2"/>
    <property type="match status" value="1"/>
</dbReference>
<dbReference type="InterPro" id="IPR011722">
    <property type="entry name" value="Hemimethylated_DNA-bd_dom"/>
</dbReference>
<evidence type="ECO:0000313" key="2">
    <source>
        <dbReference type="EMBL" id="KAK9903275.1"/>
    </source>
</evidence>
<gene>
    <name evidence="2" type="ORF">WJX75_001714</name>
</gene>
<dbReference type="InterPro" id="IPR032698">
    <property type="entry name" value="SirB1_N"/>
</dbReference>
<name>A0ABR2YDS7_9CHLO</name>
<dbReference type="EMBL" id="JALJOT010000014">
    <property type="protein sequence ID" value="KAK9903275.1"/>
    <property type="molecule type" value="Genomic_DNA"/>
</dbReference>
<dbReference type="SMART" id="SM00992">
    <property type="entry name" value="YccV-like"/>
    <property type="match status" value="1"/>
</dbReference>
<evidence type="ECO:0000259" key="1">
    <source>
        <dbReference type="SMART" id="SM00992"/>
    </source>
</evidence>
<protein>
    <recommendedName>
        <fullName evidence="1">Hemimethylated DNA-binding domain-containing protein</fullName>
    </recommendedName>
</protein>
<dbReference type="SUPFAM" id="SSF141255">
    <property type="entry name" value="YccV-like"/>
    <property type="match status" value="1"/>
</dbReference>
<reference evidence="2 3" key="1">
    <citation type="journal article" date="2024" name="Nat. Commun.">
        <title>Phylogenomics reveals the evolutionary origins of lichenization in chlorophyte algae.</title>
        <authorList>
            <person name="Puginier C."/>
            <person name="Libourel C."/>
            <person name="Otte J."/>
            <person name="Skaloud P."/>
            <person name="Haon M."/>
            <person name="Grisel S."/>
            <person name="Petersen M."/>
            <person name="Berrin J.G."/>
            <person name="Delaux P.M."/>
            <person name="Dal Grande F."/>
            <person name="Keller J."/>
        </authorList>
    </citation>
    <scope>NUCLEOTIDE SEQUENCE [LARGE SCALE GENOMIC DNA]</scope>
    <source>
        <strain evidence="2 3">SAG 216-7</strain>
    </source>
</reference>
<sequence length="448" mass="50656">MDTEENAVHVERGALLLAQIHLPDEDLSPISAFLDKLGEELKRRMLAKEITGGLPALELLSQLLFGLPKNLHQDAWSYHEPDEPEEGCQLYGRKLYNAYPRKNPLKFDHLKVPEDGYGLGLQGESRDYYRASNSLLPCVLIDKKGIPISLAVVHAAVGRRAGLPIDCIGMPMHLINRMLMPGSDEECFIDVFRGGQLLTREQVNAMMVALMDSVAPNLLKPLRRADLYMRMCVNLCHIYRVSGAAHEPDMLRSVLELLLACNEVIDYRRMHAAVCEEMGDYESVREDLEKMVPGASTTGQFAMSLVRREQEVASESNRQFRRPSNGSVQYRVGEIIEHKRYGYRGVIFGWDPSCTAGDDWIAQMNVDALPGGRNQPFYHVLVDIGSRPNQSTYVAQENINRYADMPIARAVHPEAINHPEVGRYFEGLKLLATRYTPKAYLHFRYPDD</sequence>
<dbReference type="PANTHER" id="PTHR31350:SF27">
    <property type="entry name" value="HEMIMETHYLATED DNA-BINDING DOMAIN-CONTAINING PROTEIN"/>
    <property type="match status" value="1"/>
</dbReference>
<keyword evidence="3" id="KW-1185">Reference proteome</keyword>
<dbReference type="NCBIfam" id="TIGR02097">
    <property type="entry name" value="yccV"/>
    <property type="match status" value="1"/>
</dbReference>
<dbReference type="PANTHER" id="PTHR31350">
    <property type="entry name" value="SI:DKEY-261L7.2"/>
    <property type="match status" value="1"/>
</dbReference>
<dbReference type="InterPro" id="IPR036623">
    <property type="entry name" value="Hemimethylated_DNA-bd_sf"/>
</dbReference>
<proteinExistence type="predicted"/>
<feature type="domain" description="Hemimethylated DNA-binding" evidence="1">
    <location>
        <begin position="327"/>
        <end position="438"/>
    </location>
</feature>
<evidence type="ECO:0000313" key="3">
    <source>
        <dbReference type="Proteomes" id="UP001491310"/>
    </source>
</evidence>